<organism evidence="1 2">
    <name type="scientific">Streptomyces botrytidirepellens</name>
    <dbReference type="NCBI Taxonomy" id="2486417"/>
    <lineage>
        <taxon>Bacteria</taxon>
        <taxon>Bacillati</taxon>
        <taxon>Actinomycetota</taxon>
        <taxon>Actinomycetes</taxon>
        <taxon>Kitasatosporales</taxon>
        <taxon>Streptomycetaceae</taxon>
        <taxon>Streptomyces</taxon>
    </lineage>
</organism>
<protein>
    <submittedName>
        <fullName evidence="1">Uncharacterized protein</fullName>
    </submittedName>
</protein>
<dbReference type="Proteomes" id="UP000275401">
    <property type="component" value="Unassembled WGS sequence"/>
</dbReference>
<gene>
    <name evidence="1" type="ORF">EEJ42_01935</name>
</gene>
<dbReference type="RefSeq" id="WP_123098298.1">
    <property type="nucleotide sequence ID" value="NZ_RIBZ01000030.1"/>
</dbReference>
<comment type="caution">
    <text evidence="1">The sequence shown here is derived from an EMBL/GenBank/DDBJ whole genome shotgun (WGS) entry which is preliminary data.</text>
</comment>
<dbReference type="EMBL" id="RIBZ01000030">
    <property type="protein sequence ID" value="RNG38029.1"/>
    <property type="molecule type" value="Genomic_DNA"/>
</dbReference>
<proteinExistence type="predicted"/>
<accession>A0A3M8X989</accession>
<sequence>MDESSYRDLAERLAAYGLSIVAEGAHLRVANPLSATLAEEISGHGGRYVTAWGYELGELGDEIGTAGRLAFLLGASRGAAA</sequence>
<reference evidence="1 2" key="1">
    <citation type="submission" date="2018-11" db="EMBL/GenBank/DDBJ databases">
        <title>The Potential of Streptomyces as Biocontrol Agents against the Tomato grey mould, Botrytis cinerea (Gray mold) Frontiers in Microbiology.</title>
        <authorList>
            <person name="Li D."/>
        </authorList>
    </citation>
    <scope>NUCLEOTIDE SEQUENCE [LARGE SCALE GENOMIC DNA]</scope>
    <source>
        <strain evidence="1 2">NEAU-LD23</strain>
    </source>
</reference>
<name>A0A3M8X989_9ACTN</name>
<evidence type="ECO:0000313" key="1">
    <source>
        <dbReference type="EMBL" id="RNG38029.1"/>
    </source>
</evidence>
<evidence type="ECO:0000313" key="2">
    <source>
        <dbReference type="Proteomes" id="UP000275401"/>
    </source>
</evidence>
<keyword evidence="2" id="KW-1185">Reference proteome</keyword>
<dbReference type="AlphaFoldDB" id="A0A3M8X989"/>